<gene>
    <name evidence="2" type="ORF">RRG08_031124</name>
</gene>
<dbReference type="EMBL" id="JAWDGP010004062">
    <property type="protein sequence ID" value="KAK3768332.1"/>
    <property type="molecule type" value="Genomic_DNA"/>
</dbReference>
<sequence length="141" mass="16286">MMFYLESCQLIFCSFLLHSIGAHSKLSRSSERAMTSSTNYESLKFYSRSPRFSNQHVPSASPRESQNFAVRHDSSRSHRFVNQNESPNFSSRSQKFVNEHKTWTFDSLELSHLSPPKETPHPNFIMIIGSICPSKCSCKYR</sequence>
<comment type="caution">
    <text evidence="2">The sequence shown here is derived from an EMBL/GenBank/DDBJ whole genome shotgun (WGS) entry which is preliminary data.</text>
</comment>
<dbReference type="AlphaFoldDB" id="A0AAE1DF88"/>
<feature type="region of interest" description="Disordered" evidence="1">
    <location>
        <begin position="72"/>
        <end position="91"/>
    </location>
</feature>
<keyword evidence="3" id="KW-1185">Reference proteome</keyword>
<protein>
    <submittedName>
        <fullName evidence="2">Uncharacterized protein</fullName>
    </submittedName>
</protein>
<dbReference type="Proteomes" id="UP001283361">
    <property type="component" value="Unassembled WGS sequence"/>
</dbReference>
<name>A0AAE1DF88_9GAST</name>
<reference evidence="2" key="1">
    <citation type="journal article" date="2023" name="G3 (Bethesda)">
        <title>A reference genome for the long-term kleptoplast-retaining sea slug Elysia crispata morphotype clarki.</title>
        <authorList>
            <person name="Eastman K.E."/>
            <person name="Pendleton A.L."/>
            <person name="Shaikh M.A."/>
            <person name="Suttiyut T."/>
            <person name="Ogas R."/>
            <person name="Tomko P."/>
            <person name="Gavelis G."/>
            <person name="Widhalm J.R."/>
            <person name="Wisecaver J.H."/>
        </authorList>
    </citation>
    <scope>NUCLEOTIDE SEQUENCE</scope>
    <source>
        <strain evidence="2">ECLA1</strain>
    </source>
</reference>
<organism evidence="2 3">
    <name type="scientific">Elysia crispata</name>
    <name type="common">lettuce slug</name>
    <dbReference type="NCBI Taxonomy" id="231223"/>
    <lineage>
        <taxon>Eukaryota</taxon>
        <taxon>Metazoa</taxon>
        <taxon>Spiralia</taxon>
        <taxon>Lophotrochozoa</taxon>
        <taxon>Mollusca</taxon>
        <taxon>Gastropoda</taxon>
        <taxon>Heterobranchia</taxon>
        <taxon>Euthyneura</taxon>
        <taxon>Panpulmonata</taxon>
        <taxon>Sacoglossa</taxon>
        <taxon>Placobranchoidea</taxon>
        <taxon>Plakobranchidae</taxon>
        <taxon>Elysia</taxon>
    </lineage>
</organism>
<accession>A0AAE1DF88</accession>
<evidence type="ECO:0000313" key="2">
    <source>
        <dbReference type="EMBL" id="KAK3768332.1"/>
    </source>
</evidence>
<feature type="compositionally biased region" description="Polar residues" evidence="1">
    <location>
        <begin position="80"/>
        <end position="91"/>
    </location>
</feature>
<evidence type="ECO:0000256" key="1">
    <source>
        <dbReference type="SAM" id="MobiDB-lite"/>
    </source>
</evidence>
<proteinExistence type="predicted"/>
<evidence type="ECO:0000313" key="3">
    <source>
        <dbReference type="Proteomes" id="UP001283361"/>
    </source>
</evidence>